<dbReference type="InterPro" id="IPR006068">
    <property type="entry name" value="ATPase_P-typ_cation-transptr_C"/>
</dbReference>
<dbReference type="AlphaFoldDB" id="A0A0G1XZW5"/>
<feature type="non-terminal residue" evidence="3">
    <location>
        <position position="1"/>
    </location>
</feature>
<evidence type="ECO:0000313" key="4">
    <source>
        <dbReference type="Proteomes" id="UP000033865"/>
    </source>
</evidence>
<dbReference type="Pfam" id="PF00689">
    <property type="entry name" value="Cation_ATPase_C"/>
    <property type="match status" value="1"/>
</dbReference>
<keyword evidence="1" id="KW-0812">Transmembrane</keyword>
<feature type="transmembrane region" description="Helical" evidence="1">
    <location>
        <begin position="37"/>
        <end position="55"/>
    </location>
</feature>
<sequence length="136" mass="15416">RRLKWVIGTVGMQKAIMLLVLYVIMNRLEGPDVARTVLFTGFILLEFVRIGVIRAQDKLKWLSNPWLLMALVLSMVLQLVIVYTPMRQYFSIVPLGMLAWGLLLVGAMITYVVTIGSTNLISRHVKSRLDRSGEKA</sequence>
<dbReference type="Gene3D" id="1.20.1110.10">
    <property type="entry name" value="Calcium-transporting ATPase, transmembrane domain"/>
    <property type="match status" value="1"/>
</dbReference>
<reference evidence="3 4" key="1">
    <citation type="journal article" date="2015" name="Nature">
        <title>rRNA introns, odd ribosomes, and small enigmatic genomes across a large radiation of phyla.</title>
        <authorList>
            <person name="Brown C.T."/>
            <person name="Hug L.A."/>
            <person name="Thomas B.C."/>
            <person name="Sharon I."/>
            <person name="Castelle C.J."/>
            <person name="Singh A."/>
            <person name="Wilkins M.J."/>
            <person name="Williams K.H."/>
            <person name="Banfield J.F."/>
        </authorList>
    </citation>
    <scope>NUCLEOTIDE SEQUENCE [LARGE SCALE GENOMIC DNA]</scope>
</reference>
<name>A0A0G1XZW5_9BACT</name>
<accession>A0A0G1XZW5</accession>
<feature type="transmembrane region" description="Helical" evidence="1">
    <location>
        <begin position="98"/>
        <end position="121"/>
    </location>
</feature>
<feature type="transmembrane region" description="Helical" evidence="1">
    <location>
        <begin position="67"/>
        <end position="86"/>
    </location>
</feature>
<dbReference type="EMBL" id="LCRN01000014">
    <property type="protein sequence ID" value="KKW36718.1"/>
    <property type="molecule type" value="Genomic_DNA"/>
</dbReference>
<keyword evidence="1" id="KW-0472">Membrane</keyword>
<evidence type="ECO:0000259" key="2">
    <source>
        <dbReference type="Pfam" id="PF00689"/>
    </source>
</evidence>
<organism evidence="3 4">
    <name type="scientific">Candidatus Uhrbacteria bacterium GW2011_GWC2_53_7</name>
    <dbReference type="NCBI Taxonomy" id="1618986"/>
    <lineage>
        <taxon>Bacteria</taxon>
        <taxon>Candidatus Uhriibacteriota</taxon>
    </lineage>
</organism>
<dbReference type="Proteomes" id="UP000033865">
    <property type="component" value="Unassembled WGS sequence"/>
</dbReference>
<comment type="caution">
    <text evidence="3">The sequence shown here is derived from an EMBL/GenBank/DDBJ whole genome shotgun (WGS) entry which is preliminary data.</text>
</comment>
<protein>
    <submittedName>
        <fullName evidence="3">Calcium-translocating P-type ATPase, PMCA-type</fullName>
    </submittedName>
</protein>
<dbReference type="InterPro" id="IPR023298">
    <property type="entry name" value="ATPase_P-typ_TM_dom_sf"/>
</dbReference>
<keyword evidence="1" id="KW-1133">Transmembrane helix</keyword>
<feature type="domain" description="Cation-transporting P-type ATPase C-terminal" evidence="2">
    <location>
        <begin position="2"/>
        <end position="113"/>
    </location>
</feature>
<proteinExistence type="predicted"/>
<gene>
    <name evidence="3" type="ORF">UY82_C0014G0001</name>
</gene>
<feature type="transmembrane region" description="Helical" evidence="1">
    <location>
        <begin position="5"/>
        <end position="25"/>
    </location>
</feature>
<evidence type="ECO:0000256" key="1">
    <source>
        <dbReference type="SAM" id="Phobius"/>
    </source>
</evidence>
<dbReference type="SUPFAM" id="SSF81665">
    <property type="entry name" value="Calcium ATPase, transmembrane domain M"/>
    <property type="match status" value="1"/>
</dbReference>
<evidence type="ECO:0000313" key="3">
    <source>
        <dbReference type="EMBL" id="KKW36718.1"/>
    </source>
</evidence>